<protein>
    <submittedName>
        <fullName evidence="3">Uncharacterized protein</fullName>
    </submittedName>
</protein>
<feature type="compositionally biased region" description="Basic and acidic residues" evidence="2">
    <location>
        <begin position="701"/>
        <end position="721"/>
    </location>
</feature>
<feature type="coiled-coil region" evidence="1">
    <location>
        <begin position="338"/>
        <end position="475"/>
    </location>
</feature>
<feature type="coiled-coil region" evidence="1">
    <location>
        <begin position="105"/>
        <end position="202"/>
    </location>
</feature>
<dbReference type="EMBL" id="JACVVK020000062">
    <property type="protein sequence ID" value="KAK7497017.1"/>
    <property type="molecule type" value="Genomic_DNA"/>
</dbReference>
<feature type="region of interest" description="Disordered" evidence="2">
    <location>
        <begin position="559"/>
        <end position="721"/>
    </location>
</feature>
<accession>A0ABD0LC75</accession>
<reference evidence="3 4" key="1">
    <citation type="journal article" date="2023" name="Sci. Data">
        <title>Genome assembly of the Korean intertidal mud-creeper Batillaria attramentaria.</title>
        <authorList>
            <person name="Patra A.K."/>
            <person name="Ho P.T."/>
            <person name="Jun S."/>
            <person name="Lee S.J."/>
            <person name="Kim Y."/>
            <person name="Won Y.J."/>
        </authorList>
    </citation>
    <scope>NUCLEOTIDE SEQUENCE [LARGE SCALE GENOMIC DNA]</scope>
    <source>
        <strain evidence="3">Wonlab-2016</strain>
    </source>
</reference>
<feature type="compositionally biased region" description="Polar residues" evidence="2">
    <location>
        <begin position="581"/>
        <end position="601"/>
    </location>
</feature>
<feature type="compositionally biased region" description="Polar residues" evidence="2">
    <location>
        <begin position="654"/>
        <end position="693"/>
    </location>
</feature>
<evidence type="ECO:0000313" key="3">
    <source>
        <dbReference type="EMBL" id="KAK7497017.1"/>
    </source>
</evidence>
<feature type="region of interest" description="Disordered" evidence="2">
    <location>
        <begin position="516"/>
        <end position="537"/>
    </location>
</feature>
<proteinExistence type="predicted"/>
<keyword evidence="4" id="KW-1185">Reference proteome</keyword>
<dbReference type="Proteomes" id="UP001519460">
    <property type="component" value="Unassembled WGS sequence"/>
</dbReference>
<gene>
    <name evidence="3" type="ORF">BaRGS_00011753</name>
</gene>
<name>A0ABD0LC75_9CAEN</name>
<feature type="coiled-coil region" evidence="1">
    <location>
        <begin position="235"/>
        <end position="262"/>
    </location>
</feature>
<evidence type="ECO:0000313" key="4">
    <source>
        <dbReference type="Proteomes" id="UP001519460"/>
    </source>
</evidence>
<feature type="compositionally biased region" description="Polar residues" evidence="2">
    <location>
        <begin position="615"/>
        <end position="647"/>
    </location>
</feature>
<comment type="caution">
    <text evidence="3">The sequence shown here is derived from an EMBL/GenBank/DDBJ whole genome shotgun (WGS) entry which is preliminary data.</text>
</comment>
<dbReference type="AlphaFoldDB" id="A0ABD0LC75"/>
<evidence type="ECO:0000256" key="2">
    <source>
        <dbReference type="SAM" id="MobiDB-lite"/>
    </source>
</evidence>
<keyword evidence="1" id="KW-0175">Coiled coil</keyword>
<organism evidence="3 4">
    <name type="scientific">Batillaria attramentaria</name>
    <dbReference type="NCBI Taxonomy" id="370345"/>
    <lineage>
        <taxon>Eukaryota</taxon>
        <taxon>Metazoa</taxon>
        <taxon>Spiralia</taxon>
        <taxon>Lophotrochozoa</taxon>
        <taxon>Mollusca</taxon>
        <taxon>Gastropoda</taxon>
        <taxon>Caenogastropoda</taxon>
        <taxon>Sorbeoconcha</taxon>
        <taxon>Cerithioidea</taxon>
        <taxon>Batillariidae</taxon>
        <taxon>Batillaria</taxon>
    </lineage>
</organism>
<evidence type="ECO:0000256" key="1">
    <source>
        <dbReference type="SAM" id="Coils"/>
    </source>
</evidence>
<sequence>MADKCLAGVRYNPPPPSSFAYLMQDPLVFIYMNSSCSCEPQGFAYKRFPAVADVACSRTADMTVRGYVGTVAKVNKRMLFDPTSAIMCVPVGVGDRYGSWRCKGLTELEKDYTALKSKENEEQIELRRLRTENRLLRQRIENLEKESASLADKLIQDQVTRAQEAEESYALKNELSVTRQQLNETQKKLEEAEDIIGDIRRRTSIIQGAVRLDEAEEKNMIQHLQEELIAVRLREAETITHIKELKTKIKELEDTNLRLQRAPSNDVQHLQEELIAVKLREAEANLSLKELRQKVNEIESYWEAHMERMATTASPKEKNSKAEIRHLQEEVMTVKLREAKAVADLKETKQKVMELETQNQICQNQIRRMDEDNKGLKQKLEEAAERERDLKANLKDLSRKLDDTESKRKEEAMMARIKDAENVQVIAELRQKIAEIDIQREEMLAVGQLQDKTDKDDLEDQLFDLRDEVIQLKMATPRNSTTENVMTASFLTTHDSDEEWDTEVRDSENLDRTLSDIIEGKSPLTTPSKPIPRFNSLDAVDSDSGAVSEDVVSGIVHQGASECGGDESHRKEQLNGVDTAPDSQTGASCGSSQDTDSSTAVSGGGSNGTEESSCRGENSGTSKGENSDSDTLSADQQSGTHVPSSPLLQGGEDVSNNCDENSNEQSSVSKSDTRVTSNGDCSSTVAMATTQPGESGGGDSQTDKSEADKSSDDIILKETTV</sequence>